<evidence type="ECO:0000256" key="2">
    <source>
        <dbReference type="ARBA" id="ARBA00022679"/>
    </source>
</evidence>
<dbReference type="Proteomes" id="UP000029387">
    <property type="component" value="Unassembled WGS sequence"/>
</dbReference>
<comment type="caution">
    <text evidence="3">The sequence shown here is derived from an EMBL/GenBank/DDBJ whole genome shotgun (WGS) entry which is preliminary data.</text>
</comment>
<dbReference type="GO" id="GO:0032259">
    <property type="term" value="P:methylation"/>
    <property type="evidence" value="ECO:0007669"/>
    <property type="project" value="UniProtKB-KW"/>
</dbReference>
<protein>
    <submittedName>
        <fullName evidence="3">Motility-biofilm formation protein FlhH</fullName>
        <ecNumber evidence="3">2.1.1.144</ecNumber>
    </submittedName>
</protein>
<dbReference type="PANTHER" id="PTHR40048:SF1">
    <property type="entry name" value="RHAMNOSYL O-METHYLTRANSFERASE"/>
    <property type="match status" value="1"/>
</dbReference>
<dbReference type="InterPro" id="IPR029063">
    <property type="entry name" value="SAM-dependent_MTases_sf"/>
</dbReference>
<sequence>MKDSSKIGGDKEFEQRNKKFVNMMNKNTSLLKKSKDWIDNVFDYEYVYHFRWLGRPIIQFPQDMIALQELIWKIKPDFIIESGIARGGSLIFHASILELLNHGKVIGIDIDIRKHNRIEIEKHPLFKRIKLIEGSSIDDSVIHKIKNIVKDKKKIMVLLDSHHTEQHVLEELEKYSPFVRSGSYVIVFDTIIEEMKKYHSKNRPWDRGNNPRTAVTKFLKKNKRFKIDKEIHKKLLITSCPNGYLKCIKN</sequence>
<dbReference type="EMBL" id="JOSZ01000002">
    <property type="protein sequence ID" value="KFM20122.1"/>
    <property type="molecule type" value="Genomic_DNA"/>
</dbReference>
<dbReference type="SUPFAM" id="SSF53335">
    <property type="entry name" value="S-adenosyl-L-methionine-dependent methyltransferases"/>
    <property type="match status" value="1"/>
</dbReference>
<keyword evidence="2 3" id="KW-0808">Transferase</keyword>
<dbReference type="Gene3D" id="3.40.50.150">
    <property type="entry name" value="Vaccinia Virus protein VP39"/>
    <property type="match status" value="1"/>
</dbReference>
<dbReference type="GO" id="GO:0008610">
    <property type="term" value="P:lipid biosynthetic process"/>
    <property type="evidence" value="ECO:0007669"/>
    <property type="project" value="InterPro"/>
</dbReference>
<dbReference type="PATRIC" id="fig|1502295.3.peg.192"/>
<dbReference type="PANTHER" id="PTHR40048">
    <property type="entry name" value="RHAMNOSYL O-METHYLTRANSFERASE"/>
    <property type="match status" value="1"/>
</dbReference>
<keyword evidence="4" id="KW-1185">Reference proteome</keyword>
<dbReference type="GO" id="GO:0005886">
    <property type="term" value="C:plasma membrane"/>
    <property type="evidence" value="ECO:0007669"/>
    <property type="project" value="TreeGrafter"/>
</dbReference>
<accession>A0A087S318</accession>
<dbReference type="InterPro" id="IPR007072">
    <property type="entry name" value="RNMT_CmcI"/>
</dbReference>
<evidence type="ECO:0000313" key="4">
    <source>
        <dbReference type="Proteomes" id="UP000029387"/>
    </source>
</evidence>
<proteinExistence type="predicted"/>
<organism evidence="3 4">
    <name type="scientific">Marine Group I thaumarchaeote SCGC AAA799-P11</name>
    <dbReference type="NCBI Taxonomy" id="1502295"/>
    <lineage>
        <taxon>Archaea</taxon>
        <taxon>Nitrososphaerota</taxon>
        <taxon>Marine Group I</taxon>
    </lineage>
</organism>
<reference evidence="3 4" key="1">
    <citation type="submission" date="2014-06" db="EMBL/GenBank/DDBJ databases">
        <authorList>
            <person name="Ngugi D.K."/>
            <person name="Blom J."/>
            <person name="Alam I."/>
            <person name="Rashid M."/>
            <person name="Baalawi W."/>
            <person name="Zhang G."/>
            <person name="Hikmawan T."/>
            <person name="Guan Y."/>
            <person name="Antunes A."/>
            <person name="Siam R."/>
            <person name="El-Dorry H."/>
            <person name="Bajic V."/>
            <person name="Stingl U."/>
        </authorList>
    </citation>
    <scope>NUCLEOTIDE SEQUENCE [LARGE SCALE GENOMIC DNA]</scope>
    <source>
        <strain evidence="3">SCGC AAA799-P11</strain>
    </source>
</reference>
<dbReference type="EC" id="2.1.1.144" evidence="3"/>
<dbReference type="AlphaFoldDB" id="A0A087S318"/>
<name>A0A087S318_9ARCH</name>
<dbReference type="Pfam" id="PF04989">
    <property type="entry name" value="RMNT_CmcI"/>
    <property type="match status" value="1"/>
</dbReference>
<keyword evidence="1 3" id="KW-0489">Methyltransferase</keyword>
<evidence type="ECO:0000313" key="3">
    <source>
        <dbReference type="EMBL" id="KFM20122.1"/>
    </source>
</evidence>
<evidence type="ECO:0000256" key="1">
    <source>
        <dbReference type="ARBA" id="ARBA00022603"/>
    </source>
</evidence>
<dbReference type="GO" id="GO:0030798">
    <property type="term" value="F:trans-aconitate 2-methyltransferase activity"/>
    <property type="evidence" value="ECO:0007669"/>
    <property type="project" value="UniProtKB-EC"/>
</dbReference>
<gene>
    <name evidence="3" type="primary">flhH</name>
    <name evidence="3" type="ORF">AAA799P11_00193</name>
</gene>